<gene>
    <name evidence="1" type="ORF">LCGC14_1450810</name>
</gene>
<accession>A0A0F9K486</accession>
<dbReference type="AlphaFoldDB" id="A0A0F9K486"/>
<organism evidence="1">
    <name type="scientific">marine sediment metagenome</name>
    <dbReference type="NCBI Taxonomy" id="412755"/>
    <lineage>
        <taxon>unclassified sequences</taxon>
        <taxon>metagenomes</taxon>
        <taxon>ecological metagenomes</taxon>
    </lineage>
</organism>
<dbReference type="EMBL" id="LAZR01009993">
    <property type="protein sequence ID" value="KKM69441.1"/>
    <property type="molecule type" value="Genomic_DNA"/>
</dbReference>
<name>A0A0F9K486_9ZZZZ</name>
<protein>
    <submittedName>
        <fullName evidence="1">Uncharacterized protein</fullName>
    </submittedName>
</protein>
<comment type="caution">
    <text evidence="1">The sequence shown here is derived from an EMBL/GenBank/DDBJ whole genome shotgun (WGS) entry which is preliminary data.</text>
</comment>
<sequence length="79" mass="8686">MENLLLHASRHQKGGADLLDHGTLAGLSDNDHPQYLVVDPTVETQLFESPILQRMAEMDALITELFEMVMGDTIAEPPG</sequence>
<evidence type="ECO:0000313" key="1">
    <source>
        <dbReference type="EMBL" id="KKM69441.1"/>
    </source>
</evidence>
<reference evidence="1" key="1">
    <citation type="journal article" date="2015" name="Nature">
        <title>Complex archaea that bridge the gap between prokaryotes and eukaryotes.</title>
        <authorList>
            <person name="Spang A."/>
            <person name="Saw J.H."/>
            <person name="Jorgensen S.L."/>
            <person name="Zaremba-Niedzwiedzka K."/>
            <person name="Martijn J."/>
            <person name="Lind A.E."/>
            <person name="van Eijk R."/>
            <person name="Schleper C."/>
            <person name="Guy L."/>
            <person name="Ettema T.J."/>
        </authorList>
    </citation>
    <scope>NUCLEOTIDE SEQUENCE</scope>
</reference>
<proteinExistence type="predicted"/>